<keyword evidence="9" id="KW-0625">Polysaccharide transport</keyword>
<keyword evidence="7" id="KW-0972">Capsule biogenesis/degradation</keyword>
<dbReference type="InterPro" id="IPR000412">
    <property type="entry name" value="ABC_2_transport"/>
</dbReference>
<feature type="transmembrane region" description="Helical" evidence="11">
    <location>
        <begin position="226"/>
        <end position="245"/>
    </location>
</feature>
<evidence type="ECO:0000256" key="1">
    <source>
        <dbReference type="ARBA" id="ARBA00004651"/>
    </source>
</evidence>
<keyword evidence="4 11" id="KW-1003">Cell membrane</keyword>
<evidence type="ECO:0000256" key="6">
    <source>
        <dbReference type="ARBA" id="ARBA00022692"/>
    </source>
</evidence>
<feature type="transmembrane region" description="Helical" evidence="11">
    <location>
        <begin position="137"/>
        <end position="158"/>
    </location>
</feature>
<evidence type="ECO:0000256" key="8">
    <source>
        <dbReference type="ARBA" id="ARBA00022989"/>
    </source>
</evidence>
<comment type="similarity">
    <text evidence="2 11">Belongs to the ABC-2 integral membrane protein family.</text>
</comment>
<evidence type="ECO:0000313" key="14">
    <source>
        <dbReference type="EMBL" id="TDT92046.1"/>
    </source>
</evidence>
<evidence type="ECO:0000256" key="10">
    <source>
        <dbReference type="ARBA" id="ARBA00023136"/>
    </source>
</evidence>
<dbReference type="PRINTS" id="PR00164">
    <property type="entry name" value="ABC2TRNSPORT"/>
</dbReference>
<gene>
    <name evidence="13" type="ORF">AWY79_07885</name>
    <name evidence="14" type="ORF">EDC59_101450</name>
</gene>
<feature type="transmembrane region" description="Helical" evidence="11">
    <location>
        <begin position="100"/>
        <end position="125"/>
    </location>
</feature>
<sequence length="253" mass="28216">MVQIRVIYALMLRETKSVFGRSKFGYLWVVIQTAFNVVVIWVIRAVVHSGTIPGLPLPVFLICGFTAWRIFSDTVTKVMMAVEANNALLYFSKVRYFDLALARGLLITATNLVVFVILMTIAYLLGYSYPIPSLWPLLYSITLLLLLGLGIGLICCAVRRYTESVGVLISMIMRIGVFISGVMFSLSHLPSSMKFLIDWNPILQLVEYSRTSFSYSYTGGESLRPGFVSLVVIVTLLGGMALEVVTRTKTDKL</sequence>
<keyword evidence="8 11" id="KW-1133">Transmembrane helix</keyword>
<evidence type="ECO:0000256" key="2">
    <source>
        <dbReference type="ARBA" id="ARBA00007783"/>
    </source>
</evidence>
<dbReference type="GO" id="GO:0043190">
    <property type="term" value="C:ATP-binding cassette (ABC) transporter complex"/>
    <property type="evidence" value="ECO:0007669"/>
    <property type="project" value="InterPro"/>
</dbReference>
<dbReference type="PANTHER" id="PTHR30413">
    <property type="entry name" value="INNER MEMBRANE TRANSPORT PERMEASE"/>
    <property type="match status" value="1"/>
</dbReference>
<evidence type="ECO:0000256" key="7">
    <source>
        <dbReference type="ARBA" id="ARBA00022903"/>
    </source>
</evidence>
<feature type="transmembrane region" description="Helical" evidence="11">
    <location>
        <begin position="165"/>
        <end position="186"/>
    </location>
</feature>
<evidence type="ECO:0000313" key="15">
    <source>
        <dbReference type="Proteomes" id="UP000055611"/>
    </source>
</evidence>
<accession>A0A126QMN9</accession>
<dbReference type="GO" id="GO:0015920">
    <property type="term" value="P:lipopolysaccharide transport"/>
    <property type="evidence" value="ECO:0007669"/>
    <property type="project" value="TreeGrafter"/>
</dbReference>
<feature type="transmembrane region" description="Helical" evidence="11">
    <location>
        <begin position="24"/>
        <end position="43"/>
    </location>
</feature>
<keyword evidence="6 11" id="KW-0812">Transmembrane</keyword>
<organism evidence="14 16">
    <name type="scientific">Pseudodesulfovibrio indicus</name>
    <dbReference type="NCBI Taxonomy" id="1716143"/>
    <lineage>
        <taxon>Bacteria</taxon>
        <taxon>Pseudomonadati</taxon>
        <taxon>Thermodesulfobacteriota</taxon>
        <taxon>Desulfovibrionia</taxon>
        <taxon>Desulfovibrionales</taxon>
        <taxon>Desulfovibrionaceae</taxon>
    </lineage>
</organism>
<keyword evidence="5" id="KW-0762">Sugar transport</keyword>
<dbReference type="EMBL" id="SOBK01000001">
    <property type="protein sequence ID" value="TDT92046.1"/>
    <property type="molecule type" value="Genomic_DNA"/>
</dbReference>
<evidence type="ECO:0000256" key="4">
    <source>
        <dbReference type="ARBA" id="ARBA00022475"/>
    </source>
</evidence>
<dbReference type="Pfam" id="PF01061">
    <property type="entry name" value="ABC2_membrane"/>
    <property type="match status" value="1"/>
</dbReference>
<evidence type="ECO:0000256" key="11">
    <source>
        <dbReference type="RuleBase" id="RU361157"/>
    </source>
</evidence>
<feature type="transmembrane region" description="Helical" evidence="11">
    <location>
        <begin position="55"/>
        <end position="71"/>
    </location>
</feature>
<dbReference type="InterPro" id="IPR047817">
    <property type="entry name" value="ABC2_TM_bact-type"/>
</dbReference>
<evidence type="ECO:0000259" key="12">
    <source>
        <dbReference type="PROSITE" id="PS51012"/>
    </source>
</evidence>
<dbReference type="GO" id="GO:0015774">
    <property type="term" value="P:polysaccharide transport"/>
    <property type="evidence" value="ECO:0007669"/>
    <property type="project" value="UniProtKB-KW"/>
</dbReference>
<dbReference type="PANTHER" id="PTHR30413:SF10">
    <property type="entry name" value="CAPSULE POLYSACCHARIDE EXPORT INNER-MEMBRANE PROTEIN CTRC"/>
    <property type="match status" value="1"/>
</dbReference>
<comment type="subcellular location">
    <subcellularLocation>
        <location evidence="1 11">Cell membrane</location>
        <topology evidence="1 11">Multi-pass membrane protein</topology>
    </subcellularLocation>
</comment>
<dbReference type="PROSITE" id="PS51012">
    <property type="entry name" value="ABC_TM2"/>
    <property type="match status" value="1"/>
</dbReference>
<dbReference type="GO" id="GO:0140359">
    <property type="term" value="F:ABC-type transporter activity"/>
    <property type="evidence" value="ECO:0007669"/>
    <property type="project" value="InterPro"/>
</dbReference>
<dbReference type="EMBL" id="CP014206">
    <property type="protein sequence ID" value="AMK11036.1"/>
    <property type="molecule type" value="Genomic_DNA"/>
</dbReference>
<evidence type="ECO:0000313" key="13">
    <source>
        <dbReference type="EMBL" id="AMK11036.1"/>
    </source>
</evidence>
<dbReference type="Proteomes" id="UP000055611">
    <property type="component" value="Chromosome"/>
</dbReference>
<feature type="domain" description="ABC transmembrane type-2" evidence="12">
    <location>
        <begin position="24"/>
        <end position="248"/>
    </location>
</feature>
<keyword evidence="3 11" id="KW-0813">Transport</keyword>
<name>A0A126QMN9_9BACT</name>
<dbReference type="Proteomes" id="UP000295506">
    <property type="component" value="Unassembled WGS sequence"/>
</dbReference>
<keyword evidence="15" id="KW-1185">Reference proteome</keyword>
<dbReference type="AlphaFoldDB" id="A0A126QMN9"/>
<proteinExistence type="inferred from homology"/>
<evidence type="ECO:0000256" key="3">
    <source>
        <dbReference type="ARBA" id="ARBA00022448"/>
    </source>
</evidence>
<reference evidence="13 15" key="1">
    <citation type="journal article" date="2016" name="Front. Microbiol.">
        <title>Genome Sequence of the Piezophilic, Mesophilic Sulfate-Reducing Bacterium Desulfovibrio indicus J2T.</title>
        <authorList>
            <person name="Cao J."/>
            <person name="Maignien L."/>
            <person name="Shao Z."/>
            <person name="Alain K."/>
            <person name="Jebbar M."/>
        </authorList>
    </citation>
    <scope>NUCLEOTIDE SEQUENCE [LARGE SCALE GENOMIC DNA]</scope>
    <source>
        <strain evidence="13 15">J2</strain>
    </source>
</reference>
<dbReference type="KEGG" id="dej:AWY79_07885"/>
<reference evidence="14 16" key="2">
    <citation type="submission" date="2019-03" db="EMBL/GenBank/DDBJ databases">
        <title>Genomic Encyclopedia of Type Strains, Phase IV (KMG-IV): sequencing the most valuable type-strain genomes for metagenomic binning, comparative biology and taxonomic classification.</title>
        <authorList>
            <person name="Goeker M."/>
        </authorList>
    </citation>
    <scope>NUCLEOTIDE SEQUENCE [LARGE SCALE GENOMIC DNA]</scope>
    <source>
        <strain evidence="14 16">DSM 101483</strain>
    </source>
</reference>
<protein>
    <recommendedName>
        <fullName evidence="11">Transport permease protein</fullName>
    </recommendedName>
</protein>
<evidence type="ECO:0000256" key="5">
    <source>
        <dbReference type="ARBA" id="ARBA00022597"/>
    </source>
</evidence>
<keyword evidence="10 11" id="KW-0472">Membrane</keyword>
<dbReference type="InterPro" id="IPR013525">
    <property type="entry name" value="ABC2_TM"/>
</dbReference>
<evidence type="ECO:0000256" key="9">
    <source>
        <dbReference type="ARBA" id="ARBA00023047"/>
    </source>
</evidence>
<evidence type="ECO:0000313" key="16">
    <source>
        <dbReference type="Proteomes" id="UP000295506"/>
    </source>
</evidence>